<gene>
    <name evidence="1" type="ORF">MTBPR1_30202</name>
</gene>
<proteinExistence type="predicted"/>
<sequence length="51" mass="5776">MEQMTQISDKDLRLLALTQDPGMMIGRVEMEKFLAFVADISARKTVTKGEM</sequence>
<evidence type="ECO:0000313" key="2">
    <source>
        <dbReference type="Proteomes" id="UP000231658"/>
    </source>
</evidence>
<keyword evidence="2" id="KW-1185">Reference proteome</keyword>
<dbReference type="STRING" id="1867952.MTBPR1_30202"/>
<dbReference type="AlphaFoldDB" id="A0A1C3RI00"/>
<name>A0A1C3RI00_9PROT</name>
<reference evidence="1 2" key="1">
    <citation type="submission" date="2016-07" db="EMBL/GenBank/DDBJ databases">
        <authorList>
            <person name="Lefevre C.T."/>
        </authorList>
    </citation>
    <scope>NUCLEOTIDE SEQUENCE [LARGE SCALE GENOMIC DNA]</scope>
    <source>
        <strain evidence="1">PR1</strain>
    </source>
</reference>
<protein>
    <submittedName>
        <fullName evidence="1">Uncharacterized protein</fullName>
    </submittedName>
</protein>
<evidence type="ECO:0000313" key="1">
    <source>
        <dbReference type="EMBL" id="SCA56832.1"/>
    </source>
</evidence>
<dbReference type="EMBL" id="FLYE01000023">
    <property type="protein sequence ID" value="SCA56832.1"/>
    <property type="molecule type" value="Genomic_DNA"/>
</dbReference>
<accession>A0A1C3RI00</accession>
<dbReference type="Proteomes" id="UP000231658">
    <property type="component" value="Unassembled WGS sequence"/>
</dbReference>
<organism evidence="1 2">
    <name type="scientific">Candidatus Terasakiella magnetica</name>
    <dbReference type="NCBI Taxonomy" id="1867952"/>
    <lineage>
        <taxon>Bacteria</taxon>
        <taxon>Pseudomonadati</taxon>
        <taxon>Pseudomonadota</taxon>
        <taxon>Alphaproteobacteria</taxon>
        <taxon>Rhodospirillales</taxon>
        <taxon>Terasakiellaceae</taxon>
        <taxon>Terasakiella</taxon>
    </lineage>
</organism>